<feature type="domain" description="Outer membrane channel protein CpnT-like N-terminal" evidence="3">
    <location>
        <begin position="9"/>
        <end position="102"/>
    </location>
</feature>
<dbReference type="Gene3D" id="1.10.287.1060">
    <property type="entry name" value="ESAT-6-like"/>
    <property type="match status" value="1"/>
</dbReference>
<dbReference type="AlphaFoldDB" id="A0A4Q7KWS2"/>
<name>A0A4Q7KWS2_9PSEU</name>
<feature type="compositionally biased region" description="Pro residues" evidence="2">
    <location>
        <begin position="114"/>
        <end position="125"/>
    </location>
</feature>
<dbReference type="Pfam" id="PF25547">
    <property type="entry name" value="WXG100_2"/>
    <property type="match status" value="1"/>
</dbReference>
<accession>A0A4Q7KWS2</accession>
<feature type="coiled-coil region" evidence="1">
    <location>
        <begin position="149"/>
        <end position="176"/>
    </location>
</feature>
<protein>
    <recommendedName>
        <fullName evidence="3">Outer membrane channel protein CpnT-like N-terminal domain-containing protein</fullName>
    </recommendedName>
</protein>
<evidence type="ECO:0000313" key="5">
    <source>
        <dbReference type="Proteomes" id="UP000294257"/>
    </source>
</evidence>
<keyword evidence="1" id="KW-0175">Coiled coil</keyword>
<dbReference type="Proteomes" id="UP000294257">
    <property type="component" value="Unassembled WGS sequence"/>
</dbReference>
<keyword evidence="5" id="KW-1185">Reference proteome</keyword>
<dbReference type="InterPro" id="IPR036689">
    <property type="entry name" value="ESAT-6-like_sf"/>
</dbReference>
<dbReference type="InterPro" id="IPR057746">
    <property type="entry name" value="CpnT-like_N"/>
</dbReference>
<dbReference type="RefSeq" id="WP_130344080.1">
    <property type="nucleotide sequence ID" value="NZ_SGWQ01000003.1"/>
</dbReference>
<proteinExistence type="predicted"/>
<organism evidence="4 5">
    <name type="scientific">Herbihabitans rhizosphaerae</name>
    <dbReference type="NCBI Taxonomy" id="1872711"/>
    <lineage>
        <taxon>Bacteria</taxon>
        <taxon>Bacillati</taxon>
        <taxon>Actinomycetota</taxon>
        <taxon>Actinomycetes</taxon>
        <taxon>Pseudonocardiales</taxon>
        <taxon>Pseudonocardiaceae</taxon>
        <taxon>Herbihabitans</taxon>
    </lineage>
</organism>
<evidence type="ECO:0000313" key="4">
    <source>
        <dbReference type="EMBL" id="RZS41127.1"/>
    </source>
</evidence>
<feature type="region of interest" description="Disordered" evidence="2">
    <location>
        <begin position="23"/>
        <end position="58"/>
    </location>
</feature>
<evidence type="ECO:0000259" key="3">
    <source>
        <dbReference type="Pfam" id="PF25547"/>
    </source>
</evidence>
<dbReference type="SUPFAM" id="SSF140453">
    <property type="entry name" value="EsxAB dimer-like"/>
    <property type="match status" value="1"/>
</dbReference>
<dbReference type="EMBL" id="SGWQ01000003">
    <property type="protein sequence ID" value="RZS41127.1"/>
    <property type="molecule type" value="Genomic_DNA"/>
</dbReference>
<sequence length="406" mass="42185">MTLNTEVKGEPEELRKTARWLREAKKSVHATGTQVGKARTESETEWAGKTGEGFRTRMGEARGRIDDLSSNAGKVATALDDHAEALDSVKSKMRKARTIASEGGLTVTATSIEPPGPAPAAPTPLPKDKEPTPAQTKAHDAATSAQSAHLKQVAAYKNAEKEVKKAESKLDKSVQFFKDESKKWWFWSDLFSGGVALGVESASKFNKQTGKFKDRAKIARQHAARARAQGKSDIAKRYSRLAQQRAAAGRTNINARDSNFFRKYANKMPGWAKGAVTADMGKLVRGGGRFARAARPVLSKVPVLGLGLTAVGVGMDIKEGKGVAKSVVAGGGSLMAGAAVGTAIGGPVGFVAGAAVGLGVGYAMDMGLADKIVDGGEAIGEGAKKVGGAIGDGAKKVGGAIGGLFD</sequence>
<reference evidence="4 5" key="1">
    <citation type="submission" date="2019-02" db="EMBL/GenBank/DDBJ databases">
        <title>Genomic Encyclopedia of Type Strains, Phase IV (KMG-IV): sequencing the most valuable type-strain genomes for metagenomic binning, comparative biology and taxonomic classification.</title>
        <authorList>
            <person name="Goeker M."/>
        </authorList>
    </citation>
    <scope>NUCLEOTIDE SEQUENCE [LARGE SCALE GENOMIC DNA]</scope>
    <source>
        <strain evidence="4 5">DSM 101727</strain>
    </source>
</reference>
<evidence type="ECO:0000256" key="1">
    <source>
        <dbReference type="SAM" id="Coils"/>
    </source>
</evidence>
<dbReference type="OrthoDB" id="3296722at2"/>
<feature type="region of interest" description="Disordered" evidence="2">
    <location>
        <begin position="97"/>
        <end position="144"/>
    </location>
</feature>
<evidence type="ECO:0000256" key="2">
    <source>
        <dbReference type="SAM" id="MobiDB-lite"/>
    </source>
</evidence>
<comment type="caution">
    <text evidence="4">The sequence shown here is derived from an EMBL/GenBank/DDBJ whole genome shotgun (WGS) entry which is preliminary data.</text>
</comment>
<gene>
    <name evidence="4" type="ORF">EV193_103446</name>
</gene>